<name>A0AAU9T298_THLAR</name>
<dbReference type="EMBL" id="OU466863">
    <property type="protein sequence ID" value="CAH2078319.1"/>
    <property type="molecule type" value="Genomic_DNA"/>
</dbReference>
<proteinExistence type="predicted"/>
<organism evidence="2 3">
    <name type="scientific">Thlaspi arvense</name>
    <name type="common">Field penny-cress</name>
    <dbReference type="NCBI Taxonomy" id="13288"/>
    <lineage>
        <taxon>Eukaryota</taxon>
        <taxon>Viridiplantae</taxon>
        <taxon>Streptophyta</taxon>
        <taxon>Embryophyta</taxon>
        <taxon>Tracheophyta</taxon>
        <taxon>Spermatophyta</taxon>
        <taxon>Magnoliopsida</taxon>
        <taxon>eudicotyledons</taxon>
        <taxon>Gunneridae</taxon>
        <taxon>Pentapetalae</taxon>
        <taxon>rosids</taxon>
        <taxon>malvids</taxon>
        <taxon>Brassicales</taxon>
        <taxon>Brassicaceae</taxon>
        <taxon>Thlaspideae</taxon>
        <taxon>Thlaspi</taxon>
    </lineage>
</organism>
<protein>
    <submittedName>
        <fullName evidence="2">Uncharacterized protein</fullName>
    </submittedName>
</protein>
<reference evidence="2 3" key="1">
    <citation type="submission" date="2022-03" db="EMBL/GenBank/DDBJ databases">
        <authorList>
            <person name="Nunn A."/>
            <person name="Chopra R."/>
            <person name="Nunn A."/>
            <person name="Contreras Garrido A."/>
        </authorList>
    </citation>
    <scope>NUCLEOTIDE SEQUENCE [LARGE SCALE GENOMIC DNA]</scope>
</reference>
<dbReference type="PANTHER" id="PTHR33647">
    <property type="entry name" value="OS01G0793900 PROTEIN"/>
    <property type="match status" value="1"/>
</dbReference>
<evidence type="ECO:0000256" key="1">
    <source>
        <dbReference type="SAM" id="MobiDB-lite"/>
    </source>
</evidence>
<keyword evidence="3" id="KW-1185">Reference proteome</keyword>
<evidence type="ECO:0000313" key="3">
    <source>
        <dbReference type="Proteomes" id="UP000836841"/>
    </source>
</evidence>
<feature type="region of interest" description="Disordered" evidence="1">
    <location>
        <begin position="28"/>
        <end position="52"/>
    </location>
</feature>
<dbReference type="Proteomes" id="UP000836841">
    <property type="component" value="Chromosome 7"/>
</dbReference>
<dbReference type="PANTHER" id="PTHR33647:SF22">
    <property type="entry name" value="GENOME ASSEMBLY, CHROMOSOME: A03"/>
    <property type="match status" value="1"/>
</dbReference>
<dbReference type="AlphaFoldDB" id="A0AAU9T298"/>
<gene>
    <name evidence="2" type="ORF">TAV2_LOCUS25395</name>
</gene>
<accession>A0AAU9T298</accession>
<evidence type="ECO:0000313" key="2">
    <source>
        <dbReference type="EMBL" id="CAH2078319.1"/>
    </source>
</evidence>
<sequence length="119" mass="13445">MGNCICVIDKTTTTERIRRKRSTVFHDDDDGEKLLGETSNVTSSSSSSSCERREVKIKMTKKEFEDLMRNIILKGLTTEEVFSKLLSDGGDQIGFAANLSNHHQRPWRPALQSIPEIEC</sequence>